<dbReference type="Proteomes" id="UP000246085">
    <property type="component" value="Chromosome BRAD3257"/>
</dbReference>
<evidence type="ECO:0000313" key="1">
    <source>
        <dbReference type="EMBL" id="SPP92072.1"/>
    </source>
</evidence>
<proteinExistence type="predicted"/>
<accession>A0A2U3PSF4</accession>
<dbReference type="KEGG" id="bvz:BRAD3257_0919"/>
<protein>
    <submittedName>
        <fullName evidence="1">Uncharacterized protein</fullName>
    </submittedName>
</protein>
<reference evidence="1 2" key="1">
    <citation type="submission" date="2018-03" db="EMBL/GenBank/DDBJ databases">
        <authorList>
            <person name="Gully D."/>
        </authorList>
    </citation>
    <scope>NUCLEOTIDE SEQUENCE [LARGE SCALE GENOMIC DNA]</scope>
    <source>
        <strain evidence="1">ORS3257</strain>
    </source>
</reference>
<evidence type="ECO:0000313" key="2">
    <source>
        <dbReference type="Proteomes" id="UP000246085"/>
    </source>
</evidence>
<name>A0A2U3PSF4_9BRAD</name>
<dbReference type="EMBL" id="LS398110">
    <property type="protein sequence ID" value="SPP92072.1"/>
    <property type="molecule type" value="Genomic_DNA"/>
</dbReference>
<gene>
    <name evidence="1" type="ORF">BRAD3257_0919</name>
</gene>
<sequence length="69" mass="7755">MGPSQAPQYGIFIGFPLTALRFLKQQTAVSCRRCRRPDADVGSGLRMRKRRLHNFVRTWAGLAVAGRIP</sequence>
<dbReference type="AlphaFoldDB" id="A0A2U3PSF4"/>
<organism evidence="1 2">
    <name type="scientific">Bradyrhizobium vignae</name>
    <dbReference type="NCBI Taxonomy" id="1549949"/>
    <lineage>
        <taxon>Bacteria</taxon>
        <taxon>Pseudomonadati</taxon>
        <taxon>Pseudomonadota</taxon>
        <taxon>Alphaproteobacteria</taxon>
        <taxon>Hyphomicrobiales</taxon>
        <taxon>Nitrobacteraceae</taxon>
        <taxon>Bradyrhizobium</taxon>
    </lineage>
</organism>